<evidence type="ECO:0000256" key="12">
    <source>
        <dbReference type="SAM" id="MobiDB-lite"/>
    </source>
</evidence>
<keyword evidence="6" id="KW-0479">Metal-binding</keyword>
<dbReference type="InterPro" id="IPR006592">
    <property type="entry name" value="RNA_pol_N"/>
</dbReference>
<dbReference type="EC" id="2.7.7.6" evidence="11"/>
<comment type="subcellular location">
    <subcellularLocation>
        <location evidence="1">Nucleus</location>
    </subcellularLocation>
</comment>
<dbReference type="InterPro" id="IPR015699">
    <property type="entry name" value="DNA-dir_RNA_pol1_lsu_N"/>
</dbReference>
<dbReference type="CDD" id="cd02735">
    <property type="entry name" value="RNAP_I_Rpa1_C"/>
    <property type="match status" value="1"/>
</dbReference>
<comment type="caution">
    <text evidence="14">The sequence shown here is derived from an EMBL/GenBank/DDBJ whole genome shotgun (WGS) entry which is preliminary data.</text>
</comment>
<keyword evidence="4 11" id="KW-0808">Transferase</keyword>
<dbReference type="PANTHER" id="PTHR19376">
    <property type="entry name" value="DNA-DIRECTED RNA POLYMERASE"/>
    <property type="match status" value="1"/>
</dbReference>
<dbReference type="Pfam" id="PF04997">
    <property type="entry name" value="RNA_pol_Rpb1_1"/>
    <property type="match status" value="1"/>
</dbReference>
<proteinExistence type="inferred from homology"/>
<keyword evidence="7" id="KW-0862">Zinc</keyword>
<keyword evidence="5 11" id="KW-0548">Nucleotidyltransferase</keyword>
<dbReference type="InterPro" id="IPR044893">
    <property type="entry name" value="RNA_pol_Rpb1_clamp_domain"/>
</dbReference>
<evidence type="ECO:0000256" key="3">
    <source>
        <dbReference type="ARBA" id="ARBA00022478"/>
    </source>
</evidence>
<evidence type="ECO:0000256" key="4">
    <source>
        <dbReference type="ARBA" id="ARBA00022679"/>
    </source>
</evidence>
<dbReference type="Pfam" id="PF00623">
    <property type="entry name" value="RNA_pol_Rpb1_2"/>
    <property type="match status" value="1"/>
</dbReference>
<comment type="similarity">
    <text evidence="2 11">Belongs to the RNA polymerase beta' chain family.</text>
</comment>
<gene>
    <name evidence="14" type="primary">RPA1</name>
    <name evidence="14" type="ORF">SO694_000056119</name>
</gene>
<dbReference type="Pfam" id="PF04983">
    <property type="entry name" value="RNA_pol_Rpb1_3"/>
    <property type="match status" value="1"/>
</dbReference>
<organism evidence="14 15">
    <name type="scientific">Aureococcus anophagefferens</name>
    <name type="common">Harmful bloom alga</name>
    <dbReference type="NCBI Taxonomy" id="44056"/>
    <lineage>
        <taxon>Eukaryota</taxon>
        <taxon>Sar</taxon>
        <taxon>Stramenopiles</taxon>
        <taxon>Ochrophyta</taxon>
        <taxon>Pelagophyceae</taxon>
        <taxon>Pelagomonadales</taxon>
        <taxon>Pelagomonadaceae</taxon>
        <taxon>Aureococcus</taxon>
    </lineage>
</organism>
<name>A0ABR1GA99_AURAN</name>
<feature type="region of interest" description="Disordered" evidence="12">
    <location>
        <begin position="236"/>
        <end position="278"/>
    </location>
</feature>
<dbReference type="PANTHER" id="PTHR19376:SF11">
    <property type="entry name" value="DNA-DIRECTED RNA POLYMERASE I SUBUNIT RPA1"/>
    <property type="match status" value="1"/>
</dbReference>
<evidence type="ECO:0000256" key="1">
    <source>
        <dbReference type="ARBA" id="ARBA00004123"/>
    </source>
</evidence>
<dbReference type="InterPro" id="IPR007083">
    <property type="entry name" value="RNA_pol_Rpb1_4"/>
</dbReference>
<accession>A0ABR1GA99</accession>
<dbReference type="InterPro" id="IPR042102">
    <property type="entry name" value="RNA_pol_Rpb1_3_sf"/>
</dbReference>
<keyword evidence="9 11" id="KW-0804">Transcription</keyword>
<dbReference type="Gene3D" id="4.10.860.120">
    <property type="entry name" value="RNA polymerase II, clamp domain"/>
    <property type="match status" value="1"/>
</dbReference>
<evidence type="ECO:0000256" key="11">
    <source>
        <dbReference type="RuleBase" id="RU004279"/>
    </source>
</evidence>
<feature type="domain" description="RNA polymerase N-terminal" evidence="13">
    <location>
        <begin position="333"/>
        <end position="652"/>
    </location>
</feature>
<dbReference type="Gene3D" id="6.20.50.80">
    <property type="match status" value="1"/>
</dbReference>
<dbReference type="SUPFAM" id="SSF64484">
    <property type="entry name" value="beta and beta-prime subunits of DNA dependent RNA-polymerase"/>
    <property type="match status" value="1"/>
</dbReference>
<dbReference type="Gene3D" id="1.10.132.30">
    <property type="match status" value="1"/>
</dbReference>
<keyword evidence="10" id="KW-0539">Nucleus</keyword>
<dbReference type="Gene3D" id="6.10.250.2940">
    <property type="match status" value="1"/>
</dbReference>
<protein>
    <recommendedName>
        <fullName evidence="11">DNA-directed RNA polymerase subunit</fullName>
        <ecNumber evidence="11">2.7.7.6</ecNumber>
    </recommendedName>
</protein>
<dbReference type="InterPro" id="IPR045867">
    <property type="entry name" value="DNA-dir_RpoC_beta_prime"/>
</dbReference>
<dbReference type="InterPro" id="IPR007066">
    <property type="entry name" value="RNA_pol_Rpb1_3"/>
</dbReference>
<dbReference type="Pfam" id="PF04998">
    <property type="entry name" value="RNA_pol_Rpb1_5"/>
    <property type="match status" value="1"/>
</dbReference>
<dbReference type="Gene3D" id="2.40.40.20">
    <property type="match status" value="1"/>
</dbReference>
<evidence type="ECO:0000256" key="7">
    <source>
        <dbReference type="ARBA" id="ARBA00022833"/>
    </source>
</evidence>
<feature type="region of interest" description="Disordered" evidence="12">
    <location>
        <begin position="1388"/>
        <end position="1497"/>
    </location>
</feature>
<evidence type="ECO:0000256" key="10">
    <source>
        <dbReference type="ARBA" id="ARBA00023242"/>
    </source>
</evidence>
<evidence type="ECO:0000313" key="14">
    <source>
        <dbReference type="EMBL" id="KAK7249994.1"/>
    </source>
</evidence>
<evidence type="ECO:0000256" key="6">
    <source>
        <dbReference type="ARBA" id="ARBA00022723"/>
    </source>
</evidence>
<dbReference type="InterPro" id="IPR007081">
    <property type="entry name" value="RNA_pol_Rpb1_5"/>
</dbReference>
<dbReference type="InterPro" id="IPR000722">
    <property type="entry name" value="RNA_pol_asu"/>
</dbReference>
<dbReference type="Gene3D" id="3.30.1490.180">
    <property type="entry name" value="RNA polymerase ii"/>
    <property type="match status" value="1"/>
</dbReference>
<dbReference type="Gene3D" id="1.10.274.100">
    <property type="entry name" value="RNA polymerase Rpb1, domain 3"/>
    <property type="match status" value="1"/>
</dbReference>
<reference evidence="14 15" key="1">
    <citation type="submission" date="2024-03" db="EMBL/GenBank/DDBJ databases">
        <title>Aureococcus anophagefferens CCMP1851 and Kratosvirus quantuckense: Draft genome of a second virus-susceptible host strain in the model system.</title>
        <authorList>
            <person name="Chase E."/>
            <person name="Truchon A.R."/>
            <person name="Schepens W."/>
            <person name="Wilhelm S.W."/>
        </authorList>
    </citation>
    <scope>NUCLEOTIDE SEQUENCE [LARGE SCALE GENOMIC DNA]</scope>
    <source>
        <strain evidence="14 15">CCMP1851</strain>
    </source>
</reference>
<sequence length="1719" mass="185043">MTTLLSGTTFSFFTPEELRNVSVCEVVNPKTFDAQNVANPGGLYDPRLGPTERGAVCPTCSETERNCHGHLGRVELPVPCYNPLLMGQAHKLLQTQCLHCNALRLDRAVVEYYVARMTLICAGEFQRLEKLEMPPRGRKQKTSGAGVDEGREGDDERRRQIAAFCAAVRADAASGVLTSPKSGAHARAERQRCAREFYGALRAAVRCETCGAAQRKIRKDGATKFFQQPLDQRSARGDLALGIRPPRSAHASAKKIKRPGLDDLASSDDDSSDDDQELGGAFLQSQEKRELFLTCSEVMKQLMLLWKHDGLALDALLGVDLCATGAGDAGGYRKFFLEVMAVPPPRFRPAQLVGGVMAEHPQNVTLSKVLTLSGEIRGLGVDGDEAKRKSGTEKANKLLELWLQLQSEVNNFIDSSKSSNKDQPPGIKQLLERKEGLFRKHMMGKRVDFCCRSVISPDPFLGNGEIGLPVRFAKELSYPEPVTPHNVELLRSMVVNGHASWPGANWVELKGGGRSRVDLSRITSVKKRAALAKQLLTTPGQRVGRHVLDGDCFLVNRQPSLHKPSIMAHVAKVLAADSLREHQTLRMHYANCNAYNADFDGDEINCHFPQSELCRAEAKLIAATHEQYVVPTDGKPLRGLIQDHVDCAVKLSMADSFIPRDMFCQMAYETCRVVVGDASRVDVRIAGLRPAILKPRVLYTGRQLISLVLAHVTRRFAASAGRDDFVQEFEGKAKVKAEAIGGFAGLDEQLVYVRKGRVLRGVLDKATVGASANGLVHAIYELYGAHAAAVLLDAISRMFTLYLRYVEGHTCGIGDLVLTEKAEQARAALVLKAEQTGLDALKEFLAARRPAGVADPTLAAATPRAATLAQRAELAAVLSKDGGGAALDGHMQGALAPAHSAIVKACLPNGLATMFPKNSFALMVTTGAKGSIVNQSQVSCALGQQSLEGRRVPLMANGKALPCFEAYDQSPRAGGFITDRFLTGVRPQEYYFHCMAGREGLVDTAVKTSRSGYLQRCLVKHLEELTVCYDHTVRDAEGSVVQFLYGDDGLDVMKTHFLSGAKELKILGDNHRAGASREGPDAANARAHEALGAEVLAARRGYALEALEVGARVDARQIAGKGRTRADLKGSSWSLATVVKARGGDVYDVKFDHDGSVMKKAPRTVAAGEGRCVEVLRLAARQPLNARYAPWRFGAVSDKLEALLDDLDGGDAGSDIRAAVYGKYARSLAAPGEAVGALAAQSVGEPSTQMTLNTFHLAGHGAGNVTLGIPRLREIIMTASDHIKTPQITLPLTSRDESAMARARTFADGLNKVCLLELADLKEGIACRERVHLSKNRLLRREYVATFRLHEDAKIVAHFGPGLVPEETQGLCRKLEAAVRKLVKTMTAPPAKKLPMPTASKPEAEAANGAKGGDSDDDDDDGDDADDAEQGTLKFGRKREVDGYDDDDGGDDDEAVETAMDESDSDDEENGGASPAKAAPGRSPAGAKQAPKKARAAVGSKTVEVGCTCHFDELRDRLAFKVVVDVGAGAPRCSLASMVEAACGRTVVREAKGVTRAVLVPDRVVDGAETGGVVVEGDNFEAIWKETLGFADAVDVDNLESNDISGILRTYGVEAARASIVREVMGVFGVYGIEVEPHHLSLIADYMTFNGAYKAMNRTAMAQNSSPYLQMSFETTADFLAKAAMAEGRESLASPSARIVVGQPVGVGTNHFDVVVPLK</sequence>
<feature type="compositionally biased region" description="Acidic residues" evidence="12">
    <location>
        <begin position="265"/>
        <end position="277"/>
    </location>
</feature>
<evidence type="ECO:0000256" key="2">
    <source>
        <dbReference type="ARBA" id="ARBA00006460"/>
    </source>
</evidence>
<comment type="function">
    <text evidence="11">DNA-dependent RNA polymerase catalyzes the transcription of DNA into RNA using the four ribonucleoside triphosphates as substrates.</text>
</comment>
<dbReference type="Pfam" id="PF05000">
    <property type="entry name" value="RNA_pol_Rpb1_4"/>
    <property type="match status" value="1"/>
</dbReference>
<evidence type="ECO:0000256" key="5">
    <source>
        <dbReference type="ARBA" id="ARBA00022695"/>
    </source>
</evidence>
<evidence type="ECO:0000259" key="13">
    <source>
        <dbReference type="SMART" id="SM00663"/>
    </source>
</evidence>
<dbReference type="SMART" id="SM00663">
    <property type="entry name" value="RPOLA_N"/>
    <property type="match status" value="1"/>
</dbReference>
<keyword evidence="3 11" id="KW-0240">DNA-directed RNA polymerase</keyword>
<dbReference type="CDD" id="cd01435">
    <property type="entry name" value="RNAP_I_RPA1_N"/>
    <property type="match status" value="1"/>
</dbReference>
<dbReference type="Proteomes" id="UP001363151">
    <property type="component" value="Unassembled WGS sequence"/>
</dbReference>
<dbReference type="InterPro" id="IPR047107">
    <property type="entry name" value="DNA-dir_RNA_pol1_lsu_C"/>
</dbReference>
<keyword evidence="8" id="KW-0460">Magnesium</keyword>
<dbReference type="EMBL" id="JBBJCI010000039">
    <property type="protein sequence ID" value="KAK7249994.1"/>
    <property type="molecule type" value="Genomic_DNA"/>
</dbReference>
<dbReference type="Gene3D" id="3.30.70.2850">
    <property type="match status" value="1"/>
</dbReference>
<dbReference type="InterPro" id="IPR007080">
    <property type="entry name" value="RNA_pol_Rpb1_1"/>
</dbReference>
<feature type="compositionally biased region" description="Acidic residues" evidence="12">
    <location>
        <begin position="1415"/>
        <end position="1429"/>
    </location>
</feature>
<evidence type="ECO:0000313" key="15">
    <source>
        <dbReference type="Proteomes" id="UP001363151"/>
    </source>
</evidence>
<keyword evidence="15" id="KW-1185">Reference proteome</keyword>
<comment type="catalytic activity">
    <reaction evidence="11">
        <text>RNA(n) + a ribonucleoside 5'-triphosphate = RNA(n+1) + diphosphate</text>
        <dbReference type="Rhea" id="RHEA:21248"/>
        <dbReference type="Rhea" id="RHEA-COMP:14527"/>
        <dbReference type="Rhea" id="RHEA-COMP:17342"/>
        <dbReference type="ChEBI" id="CHEBI:33019"/>
        <dbReference type="ChEBI" id="CHEBI:61557"/>
        <dbReference type="ChEBI" id="CHEBI:140395"/>
        <dbReference type="EC" id="2.7.7.6"/>
    </reaction>
</comment>
<dbReference type="Gene3D" id="1.10.150.390">
    <property type="match status" value="1"/>
</dbReference>
<evidence type="ECO:0000256" key="9">
    <source>
        <dbReference type="ARBA" id="ARBA00023163"/>
    </source>
</evidence>
<evidence type="ECO:0000256" key="8">
    <source>
        <dbReference type="ARBA" id="ARBA00022842"/>
    </source>
</evidence>
<dbReference type="InterPro" id="IPR038120">
    <property type="entry name" value="Rpb1_funnel_sf"/>
</dbReference>
<feature type="compositionally biased region" description="Acidic residues" evidence="12">
    <location>
        <begin position="1443"/>
        <end position="1470"/>
    </location>
</feature>
<feature type="region of interest" description="Disordered" evidence="12">
    <location>
        <begin position="132"/>
        <end position="155"/>
    </location>
</feature>